<dbReference type="Proteomes" id="UP001283361">
    <property type="component" value="Unassembled WGS sequence"/>
</dbReference>
<keyword evidence="1" id="KW-0812">Transmembrane</keyword>
<feature type="transmembrane region" description="Helical" evidence="1">
    <location>
        <begin position="40"/>
        <end position="68"/>
    </location>
</feature>
<evidence type="ECO:0000313" key="2">
    <source>
        <dbReference type="EMBL" id="KAK3799653.1"/>
    </source>
</evidence>
<name>A0AAE1B509_9GAST</name>
<protein>
    <submittedName>
        <fullName evidence="2">Uncharacterized protein</fullName>
    </submittedName>
</protein>
<organism evidence="2 3">
    <name type="scientific">Elysia crispata</name>
    <name type="common">lettuce slug</name>
    <dbReference type="NCBI Taxonomy" id="231223"/>
    <lineage>
        <taxon>Eukaryota</taxon>
        <taxon>Metazoa</taxon>
        <taxon>Spiralia</taxon>
        <taxon>Lophotrochozoa</taxon>
        <taxon>Mollusca</taxon>
        <taxon>Gastropoda</taxon>
        <taxon>Heterobranchia</taxon>
        <taxon>Euthyneura</taxon>
        <taxon>Panpulmonata</taxon>
        <taxon>Sacoglossa</taxon>
        <taxon>Placobranchoidea</taxon>
        <taxon>Plakobranchidae</taxon>
        <taxon>Elysia</taxon>
    </lineage>
</organism>
<accession>A0AAE1B509</accession>
<proteinExistence type="predicted"/>
<reference evidence="2" key="1">
    <citation type="journal article" date="2023" name="G3 (Bethesda)">
        <title>A reference genome for the long-term kleptoplast-retaining sea slug Elysia crispata morphotype clarki.</title>
        <authorList>
            <person name="Eastman K.E."/>
            <person name="Pendleton A.L."/>
            <person name="Shaikh M.A."/>
            <person name="Suttiyut T."/>
            <person name="Ogas R."/>
            <person name="Tomko P."/>
            <person name="Gavelis G."/>
            <person name="Widhalm J.R."/>
            <person name="Wisecaver J.H."/>
        </authorList>
    </citation>
    <scope>NUCLEOTIDE SEQUENCE</scope>
    <source>
        <strain evidence="2">ECLA1</strain>
    </source>
</reference>
<keyword evidence="1" id="KW-1133">Transmembrane helix</keyword>
<keyword evidence="1" id="KW-0472">Membrane</keyword>
<evidence type="ECO:0000313" key="3">
    <source>
        <dbReference type="Proteomes" id="UP001283361"/>
    </source>
</evidence>
<gene>
    <name evidence="2" type="ORF">RRG08_027159</name>
</gene>
<keyword evidence="3" id="KW-1185">Reference proteome</keyword>
<dbReference type="EMBL" id="JAWDGP010000545">
    <property type="protein sequence ID" value="KAK3799653.1"/>
    <property type="molecule type" value="Genomic_DNA"/>
</dbReference>
<comment type="caution">
    <text evidence="2">The sequence shown here is derived from an EMBL/GenBank/DDBJ whole genome shotgun (WGS) entry which is preliminary data.</text>
</comment>
<dbReference type="AlphaFoldDB" id="A0AAE1B509"/>
<sequence length="106" mass="12415">MMSVYVPVRGFNNSVRLEGNEVRSLLAHIHLQFPTYSLRITLFLLLLLLMICFLFLIVYLIQIAWSYFKTLTLKRSSACNDDNINSKTQNNLDKKLEFILKGWQTN</sequence>
<evidence type="ECO:0000256" key="1">
    <source>
        <dbReference type="SAM" id="Phobius"/>
    </source>
</evidence>